<dbReference type="Proteomes" id="UP000074294">
    <property type="component" value="Unassembled WGS sequence"/>
</dbReference>
<evidence type="ECO:0000313" key="2">
    <source>
        <dbReference type="EMBL" id="KUO39399.1"/>
    </source>
</evidence>
<dbReference type="SUPFAM" id="SSF53850">
    <property type="entry name" value="Periplasmic binding protein-like II"/>
    <property type="match status" value="1"/>
</dbReference>
<protein>
    <recommendedName>
        <fullName evidence="1">PBP domain-containing protein</fullName>
    </recommendedName>
</protein>
<name>A0A147JSB7_HADYE</name>
<evidence type="ECO:0000259" key="1">
    <source>
        <dbReference type="Pfam" id="PF12849"/>
    </source>
</evidence>
<evidence type="ECO:0000313" key="3">
    <source>
        <dbReference type="Proteomes" id="UP000074294"/>
    </source>
</evidence>
<dbReference type="PANTHER" id="PTHR37945">
    <property type="entry name" value="EXTRACELLULAR TUNGSTATE BINDING PROTEIN"/>
    <property type="match status" value="1"/>
</dbReference>
<dbReference type="EMBL" id="LQMQ01000065">
    <property type="protein sequence ID" value="KUO39399.1"/>
    <property type="molecule type" value="Genomic_DNA"/>
</dbReference>
<accession>A0A147JSB7</accession>
<feature type="domain" description="PBP" evidence="1">
    <location>
        <begin position="50"/>
        <end position="272"/>
    </location>
</feature>
<sequence>MIVNLIKFIKLMCLRLLGFQVKKSALVAISLIVVVSLSVSLGAFRGQNRLIVSTTTSLYDTGLLDFIAERYFQLYHIKLDFIAAGTGQALEHARRGDADVVLTHSPSLERQFLTERVVGVRKIIAYNFFIIVGPGEDPAGIRGLPPVRALTKIATSGVTWISRGDNSGTHLKEKSLWEKAGIQPAGQAWYIESGTGMGPTLQIANEKGAYTLTDTGTYLKYQKEGLINLAPLIESGEDLLNVYSVMAVNPEENRQVNFSGAVAFIAFLTSEEGQKTIEDFGKEEFGVSLFNPAVQLLRTDSAVAEWIRDYAFIENGECPPEYRLGQEGLYQ</sequence>
<comment type="caution">
    <text evidence="2">The sequence shown here is derived from an EMBL/GenBank/DDBJ whole genome shotgun (WGS) entry which is preliminary data.</text>
</comment>
<organism evidence="2 3">
    <name type="scientific">Hadarchaeum yellowstonense</name>
    <dbReference type="NCBI Taxonomy" id="1776334"/>
    <lineage>
        <taxon>Archaea</taxon>
        <taxon>Methanobacteriati</taxon>
        <taxon>Candidatus Hadarchaeota</taxon>
        <taxon>Candidatus Hadarchaeia</taxon>
        <taxon>Candidatus Hadarchaeales</taxon>
        <taxon>Candidatus Hadarchaeaceae</taxon>
        <taxon>Candidatus Hadarchaeum</taxon>
    </lineage>
</organism>
<dbReference type="Pfam" id="PF12849">
    <property type="entry name" value="PBP_like_2"/>
    <property type="match status" value="1"/>
</dbReference>
<dbReference type="Gene3D" id="3.40.190.10">
    <property type="entry name" value="Periplasmic binding protein-like II"/>
    <property type="match status" value="2"/>
</dbReference>
<dbReference type="AlphaFoldDB" id="A0A147JSB7"/>
<dbReference type="STRING" id="1776334.APZ16_03390"/>
<dbReference type="InterPro" id="IPR024370">
    <property type="entry name" value="PBP_domain"/>
</dbReference>
<dbReference type="InterPro" id="IPR052738">
    <property type="entry name" value="ABC-Tungstate_binding"/>
</dbReference>
<reference evidence="2 3" key="1">
    <citation type="journal article" date="2016" name="Nat. Microbiol.">
        <title>Genomic inference of the metabolism of cosmopolitan subsurface Archaea, Hadesarchaea.</title>
        <authorList>
            <person name="Baker B.J."/>
            <person name="Saw J.H."/>
            <person name="Lind A.E."/>
            <person name="Lazar C.S."/>
            <person name="Hinrichs K.-U."/>
            <person name="Teske A.P."/>
            <person name="Ettema T.J."/>
        </authorList>
    </citation>
    <scope>NUCLEOTIDE SEQUENCE [LARGE SCALE GENOMIC DNA]</scope>
</reference>
<gene>
    <name evidence="2" type="ORF">APZ16_03390</name>
</gene>
<dbReference type="PANTHER" id="PTHR37945:SF1">
    <property type="entry name" value="EXTRACELLULAR TUNGSTATE BINDING PROTEIN"/>
    <property type="match status" value="1"/>
</dbReference>
<proteinExistence type="predicted"/>